<dbReference type="InterPro" id="IPR056431">
    <property type="entry name" value="C2CD5_YbjQ-rel_dom"/>
</dbReference>
<dbReference type="EnsemblMetazoa" id="CPIJ012771-RA">
    <property type="protein sequence ID" value="CPIJ012771-PA"/>
    <property type="gene ID" value="CPIJ012771"/>
</dbReference>
<dbReference type="GO" id="GO:0010828">
    <property type="term" value="P:positive regulation of D-glucose transmembrane transport"/>
    <property type="evidence" value="ECO:0007669"/>
    <property type="project" value="TreeGrafter"/>
</dbReference>
<dbReference type="AlphaFoldDB" id="B0X1B8"/>
<dbReference type="Proteomes" id="UP000002320">
    <property type="component" value="Unassembled WGS sequence"/>
</dbReference>
<gene>
    <name evidence="3" type="primary">6046211</name>
    <name evidence="2" type="ORF">CpipJ_CPIJ012771</name>
</gene>
<reference evidence="2" key="1">
    <citation type="submission" date="2007-03" db="EMBL/GenBank/DDBJ databases">
        <title>Annotation of Culex pipiens quinquefasciatus.</title>
        <authorList>
            <consortium name="The Broad Institute Genome Sequencing Platform"/>
            <person name="Atkinson P.W."/>
            <person name="Hemingway J."/>
            <person name="Christensen B.M."/>
            <person name="Higgs S."/>
            <person name="Kodira C."/>
            <person name="Hannick L."/>
            <person name="Megy K."/>
            <person name="O'Leary S."/>
            <person name="Pearson M."/>
            <person name="Haas B.J."/>
            <person name="Mauceli E."/>
            <person name="Wortman J.R."/>
            <person name="Lee N.H."/>
            <person name="Guigo R."/>
            <person name="Stanke M."/>
            <person name="Alvarado L."/>
            <person name="Amedeo P."/>
            <person name="Antoine C.H."/>
            <person name="Arensburger P."/>
            <person name="Bidwell S.L."/>
            <person name="Crawford M."/>
            <person name="Camaro F."/>
            <person name="Devon K."/>
            <person name="Engels R."/>
            <person name="Hammond M."/>
            <person name="Howarth C."/>
            <person name="Koehrsen M."/>
            <person name="Lawson D."/>
            <person name="Montgomery P."/>
            <person name="Nene V."/>
            <person name="Nusbaum C."/>
            <person name="Puiu D."/>
            <person name="Romero-Severson J."/>
            <person name="Severson D.W."/>
            <person name="Shumway M."/>
            <person name="Sisk P."/>
            <person name="Stolte C."/>
            <person name="Zeng Q."/>
            <person name="Eisenstadt E."/>
            <person name="Fraser-Liggett C."/>
            <person name="Strausberg R."/>
            <person name="Galagan J."/>
            <person name="Birren B."/>
            <person name="Collins F.H."/>
        </authorList>
    </citation>
    <scope>NUCLEOTIDE SEQUENCE [LARGE SCALE GENOMIC DNA]</scope>
    <source>
        <strain evidence="2">JHB</strain>
    </source>
</reference>
<feature type="domain" description="C2" evidence="1">
    <location>
        <begin position="13"/>
        <end position="106"/>
    </location>
</feature>
<dbReference type="GO" id="GO:0005509">
    <property type="term" value="F:calcium ion binding"/>
    <property type="evidence" value="ECO:0007669"/>
    <property type="project" value="TreeGrafter"/>
</dbReference>
<evidence type="ECO:0000313" key="2">
    <source>
        <dbReference type="EMBL" id="EDS38567.1"/>
    </source>
</evidence>
<dbReference type="GO" id="GO:0005544">
    <property type="term" value="F:calcium-dependent phospholipid binding"/>
    <property type="evidence" value="ECO:0007669"/>
    <property type="project" value="InterPro"/>
</dbReference>
<dbReference type="GO" id="GO:0031340">
    <property type="term" value="P:positive regulation of vesicle fusion"/>
    <property type="evidence" value="ECO:0007669"/>
    <property type="project" value="TreeGrafter"/>
</dbReference>
<reference evidence="3" key="2">
    <citation type="submission" date="2021-02" db="UniProtKB">
        <authorList>
            <consortium name="EnsemblMetazoa"/>
        </authorList>
    </citation>
    <scope>IDENTIFICATION</scope>
    <source>
        <strain evidence="3">JHB</strain>
    </source>
</reference>
<dbReference type="GO" id="GO:0065002">
    <property type="term" value="P:intracellular protein transmembrane transport"/>
    <property type="evidence" value="ECO:0007669"/>
    <property type="project" value="TreeGrafter"/>
</dbReference>
<keyword evidence="4" id="KW-1185">Reference proteome</keyword>
<sequence>MLMKPLNHDASDLLEYPFLTVTAGLSPGFVHHLGATVSARSVKVLARVPNPDDPETRDSWWNELRMEIRSHARAIGCNMVLGYSETTTISEDVCVLSAIGTAAVINLQQTDTIPSSSDGQDFDKEPLSDLNTSAKCTESSDIRKSLELDVDIETRAPHKMAMFLMYYYVRLKYLMVSSKTMAQQDSDDSEDEMIDLDLTHGNKETCVLEIDDIHDLEIVSLLTEACPPEYVQPLIMYRILGSIGTHGANWDSSFNNVGAQYFDFYWLVSVTGMALGLGESSKLAAFKKKHSMRDQTKRNDDELMFSLEDDNTSINNHLPAGGAAAHLVQTGSLKHRRRSPCRGKFGSGRVMRHVYAICS</sequence>
<dbReference type="GO" id="GO:0005886">
    <property type="term" value="C:plasma membrane"/>
    <property type="evidence" value="ECO:0007669"/>
    <property type="project" value="TreeGrafter"/>
</dbReference>
<dbReference type="KEGG" id="cqu:CpipJ_CPIJ012771"/>
<dbReference type="STRING" id="7176.B0X1B8"/>
<dbReference type="PANTHER" id="PTHR37412">
    <property type="entry name" value="C2 DOMAIN-CONTAINING PROTEIN 5"/>
    <property type="match status" value="1"/>
</dbReference>
<protein>
    <submittedName>
        <fullName evidence="2">C2 domain containing protein</fullName>
    </submittedName>
</protein>
<dbReference type="Pfam" id="PF23025">
    <property type="entry name" value="YbjQ_2"/>
    <property type="match status" value="1"/>
</dbReference>
<dbReference type="EMBL" id="DS232257">
    <property type="protein sequence ID" value="EDS38567.1"/>
    <property type="molecule type" value="Genomic_DNA"/>
</dbReference>
<dbReference type="HOGENOM" id="CLU_772228_0_0_1"/>
<dbReference type="InParanoid" id="B0X1B8"/>
<dbReference type="eggNOG" id="KOG1031">
    <property type="taxonomic scope" value="Eukaryota"/>
</dbReference>
<evidence type="ECO:0000259" key="1">
    <source>
        <dbReference type="Pfam" id="PF23025"/>
    </source>
</evidence>
<proteinExistence type="predicted"/>
<organism>
    <name type="scientific">Culex quinquefasciatus</name>
    <name type="common">Southern house mosquito</name>
    <name type="synonym">Culex pungens</name>
    <dbReference type="NCBI Taxonomy" id="7176"/>
    <lineage>
        <taxon>Eukaryota</taxon>
        <taxon>Metazoa</taxon>
        <taxon>Ecdysozoa</taxon>
        <taxon>Arthropoda</taxon>
        <taxon>Hexapoda</taxon>
        <taxon>Insecta</taxon>
        <taxon>Pterygota</taxon>
        <taxon>Neoptera</taxon>
        <taxon>Endopterygota</taxon>
        <taxon>Diptera</taxon>
        <taxon>Nematocera</taxon>
        <taxon>Culicoidea</taxon>
        <taxon>Culicidae</taxon>
        <taxon>Culicinae</taxon>
        <taxon>Culicini</taxon>
        <taxon>Culex</taxon>
        <taxon>Culex</taxon>
    </lineage>
</organism>
<dbReference type="InterPro" id="IPR038983">
    <property type="entry name" value="C2CD5"/>
</dbReference>
<evidence type="ECO:0000313" key="3">
    <source>
        <dbReference type="EnsemblMetazoa" id="CPIJ012771-PA"/>
    </source>
</evidence>
<dbReference type="GO" id="GO:0072659">
    <property type="term" value="P:protein localization to plasma membrane"/>
    <property type="evidence" value="ECO:0007669"/>
    <property type="project" value="TreeGrafter"/>
</dbReference>
<name>B0X1B8_CULQU</name>
<accession>B0X1B8</accession>
<dbReference type="PANTHER" id="PTHR37412:SF2">
    <property type="entry name" value="C2 DOMAIN-CONTAINING PROTEIN 5"/>
    <property type="match status" value="1"/>
</dbReference>
<evidence type="ECO:0000313" key="4">
    <source>
        <dbReference type="Proteomes" id="UP000002320"/>
    </source>
</evidence>
<dbReference type="VEuPathDB" id="VectorBase:CPIJ012771"/>
<dbReference type="GO" id="GO:0090314">
    <property type="term" value="P:positive regulation of protein targeting to membrane"/>
    <property type="evidence" value="ECO:0007669"/>
    <property type="project" value="TreeGrafter"/>
</dbReference>